<dbReference type="EMBL" id="QXFT01000640">
    <property type="protein sequence ID" value="KAE9338986.1"/>
    <property type="molecule type" value="Genomic_DNA"/>
</dbReference>
<reference evidence="4 6" key="1">
    <citation type="submission" date="2018-09" db="EMBL/GenBank/DDBJ databases">
        <title>Genomic investigation of the strawberry pathogen Phytophthora fragariae indicates pathogenicity is determined by transcriptional variation in three key races.</title>
        <authorList>
            <person name="Adams T.M."/>
            <person name="Armitage A.D."/>
            <person name="Sobczyk M.K."/>
            <person name="Bates H.J."/>
            <person name="Dunwell J.M."/>
            <person name="Nellist C.F."/>
            <person name="Harrison R.J."/>
        </authorList>
    </citation>
    <scope>NUCLEOTIDE SEQUENCE [LARGE SCALE GENOMIC DNA]</scope>
    <source>
        <strain evidence="4 6">SCRP249</strain>
        <strain evidence="5 7">SCRP333</strain>
    </source>
</reference>
<accession>A0A6A3MVA7</accession>
<keyword evidence="1" id="KW-0479">Metal-binding</keyword>
<proteinExistence type="predicted"/>
<evidence type="ECO:0000313" key="4">
    <source>
        <dbReference type="EMBL" id="KAE9031823.1"/>
    </source>
</evidence>
<dbReference type="PROSITE" id="PS50966">
    <property type="entry name" value="ZF_SWIM"/>
    <property type="match status" value="1"/>
</dbReference>
<dbReference type="Pfam" id="PF04434">
    <property type="entry name" value="SWIM"/>
    <property type="match status" value="1"/>
</dbReference>
<keyword evidence="1" id="KW-0863">Zinc-finger</keyword>
<evidence type="ECO:0000313" key="6">
    <source>
        <dbReference type="Proteomes" id="UP000429607"/>
    </source>
</evidence>
<dbReference type="PANTHER" id="PTHR31973:SF187">
    <property type="entry name" value="MUTATOR TRANSPOSASE MUDRA PROTEIN"/>
    <property type="match status" value="1"/>
</dbReference>
<evidence type="ECO:0000256" key="2">
    <source>
        <dbReference type="SAM" id="MobiDB-lite"/>
    </source>
</evidence>
<keyword evidence="1" id="KW-0862">Zinc</keyword>
<dbReference type="InterPro" id="IPR007527">
    <property type="entry name" value="Znf_SWIM"/>
</dbReference>
<name>A0A6A3MVA7_9STRA</name>
<dbReference type="PANTHER" id="PTHR31973">
    <property type="entry name" value="POLYPROTEIN, PUTATIVE-RELATED"/>
    <property type="match status" value="1"/>
</dbReference>
<feature type="compositionally biased region" description="Low complexity" evidence="2">
    <location>
        <begin position="10"/>
        <end position="21"/>
    </location>
</feature>
<sequence>MPPTNSEEVTTAATPTATPAPTAAPAPAPASARAPKPLVPATALPALSQFNRLDESDLVEATKLGLLREHLPVSVDAGAPEFGIAYEKKGGTKAAGCGADVFSSQRSLQERCKQFAMQRGFQLFVSGSSTRANGGGNVKYRCKKLNGQQFFDPDTPASKLQCPFYINGYGKDTNWKITRACFLHNHYKFIGWRAAPPRASAASLAAAHAAMPPGAAAAKTAASSITTETLTPQEQQQQQTPLLLPSSHEVAAADAAVATQRVKSQRNTTMSMKALCRMVTDEVSKYPAANVMMAKLDGKTIRRILLGQGHTINHMMASRIKRQLQEARISKVRASFQKLGGYLQIVEEKNPGSLSQVEKAENGAFKRALFISSATLNAVKYCRKIVSLDHITHSEELPDTPLGKLDDDENDDIICGVYLKASTKDFNDEVLTFALALVDVENQENWEWFLQALQNTQMVDWNEYTVIAGRTRGLQPAIKTAWPQASHHYCMRRVVEDELMMVKKIPMTPEKKQSIFDLARSDSETEYDTLRKALVRTNEAAVAYLDELDRANWVKYAFLEAFRRPTFNELTSDLSMSLGSDELFSQHASASHIGWFGEDPIGSSQPLYTFNQYFMKIAENFHQRRQSVKLRPAHELVPMRDAQLQQILQGSQRCESIPCANGLYMVRYLGPTRLKIPDSWRHVNLVDWECTCQDWQDQQFPCLHAIHASELEQRRIDSLYDTKQNSIEDYMACYATAFTPWPVDASSITLDTSLRTPLDLFYSEDVTGRRKPGPRPKRKHKETEVLP</sequence>
<evidence type="ECO:0000313" key="5">
    <source>
        <dbReference type="EMBL" id="KAE9338986.1"/>
    </source>
</evidence>
<feature type="domain" description="SWIM-type" evidence="3">
    <location>
        <begin position="681"/>
        <end position="713"/>
    </location>
</feature>
<comment type="caution">
    <text evidence="4">The sequence shown here is derived from an EMBL/GenBank/DDBJ whole genome shotgun (WGS) entry which is preliminary data.</text>
</comment>
<protein>
    <recommendedName>
        <fullName evidence="3">SWIM-type domain-containing protein</fullName>
    </recommendedName>
</protein>
<dbReference type="Pfam" id="PF10551">
    <property type="entry name" value="MULE"/>
    <property type="match status" value="1"/>
</dbReference>
<dbReference type="GO" id="GO:0008270">
    <property type="term" value="F:zinc ion binding"/>
    <property type="evidence" value="ECO:0007669"/>
    <property type="project" value="UniProtKB-KW"/>
</dbReference>
<dbReference type="Proteomes" id="UP000429607">
    <property type="component" value="Unassembled WGS sequence"/>
</dbReference>
<dbReference type="AlphaFoldDB" id="A0A6A3MVA7"/>
<evidence type="ECO:0000256" key="1">
    <source>
        <dbReference type="PROSITE-ProRule" id="PRU00325"/>
    </source>
</evidence>
<evidence type="ECO:0000259" key="3">
    <source>
        <dbReference type="PROSITE" id="PS50966"/>
    </source>
</evidence>
<keyword evidence="7" id="KW-1185">Reference proteome</keyword>
<gene>
    <name evidence="4" type="ORF">PR001_g10896</name>
    <name evidence="5" type="ORF">PR003_g11245</name>
</gene>
<feature type="region of interest" description="Disordered" evidence="2">
    <location>
        <begin position="1"/>
        <end position="36"/>
    </location>
</feature>
<evidence type="ECO:0000313" key="7">
    <source>
        <dbReference type="Proteomes" id="UP000434957"/>
    </source>
</evidence>
<feature type="region of interest" description="Disordered" evidence="2">
    <location>
        <begin position="765"/>
        <end position="787"/>
    </location>
</feature>
<organism evidence="4 6">
    <name type="scientific">Phytophthora rubi</name>
    <dbReference type="NCBI Taxonomy" id="129364"/>
    <lineage>
        <taxon>Eukaryota</taxon>
        <taxon>Sar</taxon>
        <taxon>Stramenopiles</taxon>
        <taxon>Oomycota</taxon>
        <taxon>Peronosporomycetes</taxon>
        <taxon>Peronosporales</taxon>
        <taxon>Peronosporaceae</taxon>
        <taxon>Phytophthora</taxon>
    </lineage>
</organism>
<dbReference type="Proteomes" id="UP000434957">
    <property type="component" value="Unassembled WGS sequence"/>
</dbReference>
<dbReference type="EMBL" id="QXFV01000655">
    <property type="protein sequence ID" value="KAE9031823.1"/>
    <property type="molecule type" value="Genomic_DNA"/>
</dbReference>
<feature type="region of interest" description="Disordered" evidence="2">
    <location>
        <begin position="221"/>
        <end position="242"/>
    </location>
</feature>
<dbReference type="InterPro" id="IPR018289">
    <property type="entry name" value="MULE_transposase_dom"/>
</dbReference>
<feature type="compositionally biased region" description="Basic residues" evidence="2">
    <location>
        <begin position="769"/>
        <end position="780"/>
    </location>
</feature>